<proteinExistence type="predicted"/>
<gene>
    <name evidence="2" type="ORF">SSPSH_000615</name>
</gene>
<keyword evidence="3" id="KW-1185">Reference proteome</keyword>
<dbReference type="Proteomes" id="UP000006242">
    <property type="component" value="Unassembled WGS sequence"/>
</dbReference>
<evidence type="ECO:0000256" key="1">
    <source>
        <dbReference type="SAM" id="MobiDB-lite"/>
    </source>
</evidence>
<evidence type="ECO:0000313" key="3">
    <source>
        <dbReference type="Proteomes" id="UP000006242"/>
    </source>
</evidence>
<feature type="region of interest" description="Disordered" evidence="1">
    <location>
        <begin position="44"/>
        <end position="76"/>
    </location>
</feature>
<protein>
    <recommendedName>
        <fullName evidence="4">Translocation protein TolB</fullName>
    </recommendedName>
</protein>
<dbReference type="InterPro" id="IPR008557">
    <property type="entry name" value="PhoX"/>
</dbReference>
<organism evidence="2 3">
    <name type="scientific">Salinisphaera shabanensis E1L3A</name>
    <dbReference type="NCBI Taxonomy" id="1033802"/>
    <lineage>
        <taxon>Bacteria</taxon>
        <taxon>Pseudomonadati</taxon>
        <taxon>Pseudomonadota</taxon>
        <taxon>Gammaproteobacteria</taxon>
        <taxon>Salinisphaerales</taxon>
        <taxon>Salinisphaeraceae</taxon>
        <taxon>Salinisphaera</taxon>
    </lineage>
</organism>
<dbReference type="PANTHER" id="PTHR35399">
    <property type="entry name" value="SLR8030 PROTEIN"/>
    <property type="match status" value="1"/>
</dbReference>
<dbReference type="Pfam" id="PF07676">
    <property type="entry name" value="PD40"/>
    <property type="match status" value="1"/>
</dbReference>
<dbReference type="InterPro" id="IPR011659">
    <property type="entry name" value="WD40"/>
</dbReference>
<dbReference type="STRING" id="1033802.SSPSH_000615"/>
<dbReference type="Pfam" id="PF05787">
    <property type="entry name" value="PhoX"/>
    <property type="match status" value="1"/>
</dbReference>
<reference evidence="2 3" key="2">
    <citation type="journal article" date="2013" name="PLoS ONE">
        <title>INDIGO - INtegrated Data Warehouse of MIcrobial GenOmes with Examples from the Red Sea Extremophiles.</title>
        <authorList>
            <person name="Alam I."/>
            <person name="Antunes A."/>
            <person name="Kamau A.A."/>
            <person name="Ba Alawi W."/>
            <person name="Kalkatawi M."/>
            <person name="Stingl U."/>
            <person name="Bajic V.B."/>
        </authorList>
    </citation>
    <scope>NUCLEOTIDE SEQUENCE [LARGE SCALE GENOMIC DNA]</scope>
    <source>
        <strain evidence="2 3">E1L3A</strain>
    </source>
</reference>
<dbReference type="PANTHER" id="PTHR35399:SF4">
    <property type="entry name" value="MEMBRANE PROTEIN"/>
    <property type="match status" value="1"/>
</dbReference>
<evidence type="ECO:0000313" key="2">
    <source>
        <dbReference type="EMBL" id="ERJ20505.1"/>
    </source>
</evidence>
<dbReference type="EMBL" id="AFNV02000003">
    <property type="protein sequence ID" value="ERJ20505.1"/>
    <property type="molecule type" value="Genomic_DNA"/>
</dbReference>
<accession>U2ES21</accession>
<comment type="caution">
    <text evidence="2">The sequence shown here is derived from an EMBL/GenBank/DDBJ whole genome shotgun (WGS) entry which is preliminary data.</text>
</comment>
<dbReference type="eggNOG" id="COG3211">
    <property type="taxonomic scope" value="Bacteria"/>
</dbReference>
<name>U2ES21_9GAMM</name>
<sequence length="480" mass="51018">MVKRYTPRAHDPARRRLLLQSLSGAGLLVTGSLLNGCSDGNSSVSLDSGQGSAGGGTVRPGMPDGGDAAGSPISRLGELGEADENGVRLPQGFASRIIATAGQRPYAGSPYLWHTYPDGGATFRMDDGGWVYVSNSEFAPGGVGALRFDADGEIVDAYQIQAGTILNCAGGPTPWGTWLTCEEYEAGSVYECDPRGASATDPLSNKRPALGTFNHEAATVDPDNGIVYMTEDDPQGGFYRFVCDAYPSLDSGTLQIAELVGDDPMTRRQIIWHDVPQPNPPTALLTEIENLGGELGELPLVGGLIDAVLDTAFTIIPGNTPTRQQVEQSSAFDGGEGIWYHDGIVFFTTKGDNRVWAYDTADAFVEIIYDDDLFEDPVLTGVDNVTISPLGDILVAEDGGDMQIVAITADRNILPLVQVVNQPDSEITGPAFSPDGRCLYFSSQRGRRSVDGADSDGGFGITYEIRGVNGQRFFNPRAST</sequence>
<feature type="compositionally biased region" description="Gly residues" evidence="1">
    <location>
        <begin position="51"/>
        <end position="68"/>
    </location>
</feature>
<evidence type="ECO:0008006" key="4">
    <source>
        <dbReference type="Google" id="ProtNLM"/>
    </source>
</evidence>
<reference evidence="2 3" key="1">
    <citation type="journal article" date="2011" name="J. Bacteriol.">
        <title>Genome sequence of Salinisphaera shabanensis, a gammaproteobacterium from the harsh, variable environment of the brine-seawater interface of the Shaban Deep in the Red Sea.</title>
        <authorList>
            <person name="Antunes A."/>
            <person name="Alam I."/>
            <person name="Bajic V.B."/>
            <person name="Stingl U."/>
        </authorList>
    </citation>
    <scope>NUCLEOTIDE SEQUENCE [LARGE SCALE GENOMIC DNA]</scope>
    <source>
        <strain evidence="2 3">E1L3A</strain>
    </source>
</reference>
<dbReference type="AlphaFoldDB" id="U2ES21"/>
<dbReference type="Gene3D" id="2.120.10.30">
    <property type="entry name" value="TolB, C-terminal domain"/>
    <property type="match status" value="1"/>
</dbReference>
<dbReference type="InterPro" id="IPR011042">
    <property type="entry name" value="6-blade_b-propeller_TolB-like"/>
</dbReference>
<dbReference type="SUPFAM" id="SSF63829">
    <property type="entry name" value="Calcium-dependent phosphotriesterase"/>
    <property type="match status" value="1"/>
</dbReference>